<dbReference type="EMBL" id="LSSL01007762">
    <property type="protein sequence ID" value="OLY77644.1"/>
    <property type="molecule type" value="Genomic_DNA"/>
</dbReference>
<protein>
    <submittedName>
        <fullName evidence="1">Uncharacterized protein</fullName>
    </submittedName>
</protein>
<dbReference type="AlphaFoldDB" id="A0A1R0GL82"/>
<accession>A0A1R0GL82</accession>
<name>A0A1R0GL82_9FUNG</name>
<evidence type="ECO:0000313" key="2">
    <source>
        <dbReference type="Proteomes" id="UP000187455"/>
    </source>
</evidence>
<keyword evidence="2" id="KW-1185">Reference proteome</keyword>
<reference evidence="1 2" key="1">
    <citation type="journal article" date="2016" name="Mol. Biol. Evol.">
        <title>Genome-Wide Survey of Gut Fungi (Harpellales) Reveals the First Horizontally Transferred Ubiquitin Gene from a Mosquito Host.</title>
        <authorList>
            <person name="Wang Y."/>
            <person name="White M.M."/>
            <person name="Kvist S."/>
            <person name="Moncalvo J.M."/>
        </authorList>
    </citation>
    <scope>NUCLEOTIDE SEQUENCE [LARGE SCALE GENOMIC DNA]</scope>
    <source>
        <strain evidence="1 2">ALG-7-W6</strain>
    </source>
</reference>
<proteinExistence type="predicted"/>
<evidence type="ECO:0000313" key="1">
    <source>
        <dbReference type="EMBL" id="OLY77644.1"/>
    </source>
</evidence>
<dbReference type="Proteomes" id="UP000187455">
    <property type="component" value="Unassembled WGS sequence"/>
</dbReference>
<organism evidence="1 2">
    <name type="scientific">Smittium mucronatum</name>
    <dbReference type="NCBI Taxonomy" id="133383"/>
    <lineage>
        <taxon>Eukaryota</taxon>
        <taxon>Fungi</taxon>
        <taxon>Fungi incertae sedis</taxon>
        <taxon>Zoopagomycota</taxon>
        <taxon>Kickxellomycotina</taxon>
        <taxon>Harpellomycetes</taxon>
        <taxon>Harpellales</taxon>
        <taxon>Legeriomycetaceae</taxon>
        <taxon>Smittium</taxon>
    </lineage>
</organism>
<sequence length="92" mass="10284">MQYTNRKTPPPEIGSSRCITEVTRSQELIPLSTNNYVSAVLNDRSLLFRDGPSLEFMSSESLCAVFTTPNQEYTTLCEILDKCTLKSTLSIS</sequence>
<gene>
    <name evidence="1" type="ORF">AYI68_g8322</name>
</gene>
<comment type="caution">
    <text evidence="1">The sequence shown here is derived from an EMBL/GenBank/DDBJ whole genome shotgun (WGS) entry which is preliminary data.</text>
</comment>